<proteinExistence type="predicted"/>
<reference evidence="1 2" key="1">
    <citation type="submission" date="2019-01" db="EMBL/GenBank/DDBJ databases">
        <title>Weissella sp. nov., a novel lactic acid bacterium isolated from animal feces.</title>
        <authorList>
            <person name="Wang L.-T."/>
        </authorList>
    </citation>
    <scope>NUCLEOTIDE SEQUENCE [LARGE SCALE GENOMIC DNA]</scope>
    <source>
        <strain evidence="1 2">8H-2</strain>
    </source>
</reference>
<organism evidence="1 2">
    <name type="scientific">Weissella muntiaci</name>
    <dbReference type="NCBI Taxonomy" id="2508881"/>
    <lineage>
        <taxon>Bacteria</taxon>
        <taxon>Bacillati</taxon>
        <taxon>Bacillota</taxon>
        <taxon>Bacilli</taxon>
        <taxon>Lactobacillales</taxon>
        <taxon>Lactobacillaceae</taxon>
        <taxon>Weissella</taxon>
    </lineage>
</organism>
<dbReference type="Pfam" id="PF06115">
    <property type="entry name" value="DUF956"/>
    <property type="match status" value="1"/>
</dbReference>
<evidence type="ECO:0000313" key="1">
    <source>
        <dbReference type="EMBL" id="TYC48766.1"/>
    </source>
</evidence>
<evidence type="ECO:0000313" key="2">
    <source>
        <dbReference type="Proteomes" id="UP000371977"/>
    </source>
</evidence>
<comment type="caution">
    <text evidence="1">The sequence shown here is derived from an EMBL/GenBank/DDBJ whole genome shotgun (WGS) entry which is preliminary data.</text>
</comment>
<dbReference type="AlphaFoldDB" id="A0A6C2C5I1"/>
<gene>
    <name evidence="1" type="ORF">ESZ50_07765</name>
</gene>
<dbReference type="InterPro" id="IPR010360">
    <property type="entry name" value="DUF956"/>
</dbReference>
<dbReference type="OrthoDB" id="1646215at2"/>
<keyword evidence="2" id="KW-1185">Reference proteome</keyword>
<accession>A0A6C2C5I1</accession>
<protein>
    <submittedName>
        <fullName evidence="1">DUF956 family protein</fullName>
    </submittedName>
</protein>
<dbReference type="Proteomes" id="UP000371977">
    <property type="component" value="Unassembled WGS sequence"/>
</dbReference>
<dbReference type="PIRSF" id="PIRSF021265">
    <property type="entry name" value="DUF956"/>
    <property type="match status" value="1"/>
</dbReference>
<dbReference type="RefSeq" id="WP_148623004.1">
    <property type="nucleotide sequence ID" value="NZ_SDGZ01000016.1"/>
</dbReference>
<name>A0A6C2C5I1_9LACO</name>
<sequence>MVESINTRADFTTETVAYLGFPKYGQLMMGDKGMEFFSDRNVADNMTFPWNSILRVEGDISRSGKVRRQFYIVLQNQVKIRFSSKNAGKILSLFRNQLGDERVVRAPSFLGTFTSAFKRK</sequence>
<dbReference type="EMBL" id="SDGZ01000016">
    <property type="protein sequence ID" value="TYC48766.1"/>
    <property type="molecule type" value="Genomic_DNA"/>
</dbReference>